<evidence type="ECO:0000313" key="3">
    <source>
        <dbReference type="Proteomes" id="UP000663828"/>
    </source>
</evidence>
<proteinExistence type="predicted"/>
<sequence>IHHEPKPSDIPDNLTCDEILSELESDEREISSYTEKVQESVKKTFDLFSGKHWSSLYKSIDGILNEQLAPAIIGSPYKSESENLLLPLECAKKLSVLFEEQSRTSDKQILGRLLEYEQHSFERNADDLTARKRLLDYTTELISNQNTQLTGKEKQQMKMFTDKVANVVQ</sequence>
<comment type="caution">
    <text evidence="2">The sequence shown here is derived from an EMBL/GenBank/DDBJ whole genome shotgun (WGS) entry which is preliminary data.</text>
</comment>
<feature type="non-terminal residue" evidence="2">
    <location>
        <position position="1"/>
    </location>
</feature>
<dbReference type="AlphaFoldDB" id="A0A816HX38"/>
<organism evidence="2 3">
    <name type="scientific">Adineta ricciae</name>
    <name type="common">Rotifer</name>
    <dbReference type="NCBI Taxonomy" id="249248"/>
    <lineage>
        <taxon>Eukaryota</taxon>
        <taxon>Metazoa</taxon>
        <taxon>Spiralia</taxon>
        <taxon>Gnathifera</taxon>
        <taxon>Rotifera</taxon>
        <taxon>Eurotatoria</taxon>
        <taxon>Bdelloidea</taxon>
        <taxon>Adinetida</taxon>
        <taxon>Adinetidae</taxon>
        <taxon>Adineta</taxon>
    </lineage>
</organism>
<evidence type="ECO:0000313" key="2">
    <source>
        <dbReference type="EMBL" id="CAF1690689.1"/>
    </source>
</evidence>
<evidence type="ECO:0000256" key="1">
    <source>
        <dbReference type="SAM" id="Coils"/>
    </source>
</evidence>
<dbReference type="Proteomes" id="UP000663828">
    <property type="component" value="Unassembled WGS sequence"/>
</dbReference>
<accession>A0A816HX38</accession>
<dbReference type="EMBL" id="CAJNOR010020626">
    <property type="protein sequence ID" value="CAF1690689.1"/>
    <property type="molecule type" value="Genomic_DNA"/>
</dbReference>
<feature type="non-terminal residue" evidence="2">
    <location>
        <position position="169"/>
    </location>
</feature>
<name>A0A816HX38_ADIRI</name>
<keyword evidence="1" id="KW-0175">Coiled coil</keyword>
<gene>
    <name evidence="2" type="ORF">XAT740_LOCUS63848</name>
</gene>
<protein>
    <submittedName>
        <fullName evidence="2">Uncharacterized protein</fullName>
    </submittedName>
</protein>
<keyword evidence="3" id="KW-1185">Reference proteome</keyword>
<feature type="coiled-coil region" evidence="1">
    <location>
        <begin position="16"/>
        <end position="43"/>
    </location>
</feature>
<reference evidence="2" key="1">
    <citation type="submission" date="2021-02" db="EMBL/GenBank/DDBJ databases">
        <authorList>
            <person name="Nowell W R."/>
        </authorList>
    </citation>
    <scope>NUCLEOTIDE SEQUENCE</scope>
</reference>